<accession>A0AAD5P875</accession>
<gene>
    <name evidence="1" type="ORF">BDA99DRAFT_576378</name>
</gene>
<protein>
    <submittedName>
        <fullName evidence="1">Uncharacterized protein</fullName>
    </submittedName>
</protein>
<dbReference type="EMBL" id="JAIXMP010000043">
    <property type="protein sequence ID" value="KAI9247145.1"/>
    <property type="molecule type" value="Genomic_DNA"/>
</dbReference>
<dbReference type="Proteomes" id="UP001209540">
    <property type="component" value="Unassembled WGS sequence"/>
</dbReference>
<evidence type="ECO:0000313" key="1">
    <source>
        <dbReference type="EMBL" id="KAI9247145.1"/>
    </source>
</evidence>
<dbReference type="AlphaFoldDB" id="A0AAD5P875"/>
<organism evidence="1 2">
    <name type="scientific">Phascolomyces articulosus</name>
    <dbReference type="NCBI Taxonomy" id="60185"/>
    <lineage>
        <taxon>Eukaryota</taxon>
        <taxon>Fungi</taxon>
        <taxon>Fungi incertae sedis</taxon>
        <taxon>Mucoromycota</taxon>
        <taxon>Mucoromycotina</taxon>
        <taxon>Mucoromycetes</taxon>
        <taxon>Mucorales</taxon>
        <taxon>Lichtheimiaceae</taxon>
        <taxon>Phascolomyces</taxon>
    </lineage>
</organism>
<proteinExistence type="predicted"/>
<evidence type="ECO:0000313" key="2">
    <source>
        <dbReference type="Proteomes" id="UP001209540"/>
    </source>
</evidence>
<keyword evidence="2" id="KW-1185">Reference proteome</keyword>
<reference evidence="1" key="1">
    <citation type="journal article" date="2022" name="IScience">
        <title>Evolution of zygomycete secretomes and the origins of terrestrial fungal ecologies.</title>
        <authorList>
            <person name="Chang Y."/>
            <person name="Wang Y."/>
            <person name="Mondo S."/>
            <person name="Ahrendt S."/>
            <person name="Andreopoulos W."/>
            <person name="Barry K."/>
            <person name="Beard J."/>
            <person name="Benny G.L."/>
            <person name="Blankenship S."/>
            <person name="Bonito G."/>
            <person name="Cuomo C."/>
            <person name="Desiro A."/>
            <person name="Gervers K.A."/>
            <person name="Hundley H."/>
            <person name="Kuo A."/>
            <person name="LaButti K."/>
            <person name="Lang B.F."/>
            <person name="Lipzen A."/>
            <person name="O'Donnell K."/>
            <person name="Pangilinan J."/>
            <person name="Reynolds N."/>
            <person name="Sandor L."/>
            <person name="Smith M.E."/>
            <person name="Tsang A."/>
            <person name="Grigoriev I.V."/>
            <person name="Stajich J.E."/>
            <person name="Spatafora J.W."/>
        </authorList>
    </citation>
    <scope>NUCLEOTIDE SEQUENCE</scope>
    <source>
        <strain evidence="1">RSA 2281</strain>
    </source>
</reference>
<reference evidence="1" key="2">
    <citation type="submission" date="2023-02" db="EMBL/GenBank/DDBJ databases">
        <authorList>
            <consortium name="DOE Joint Genome Institute"/>
            <person name="Mondo S.J."/>
            <person name="Chang Y."/>
            <person name="Wang Y."/>
            <person name="Ahrendt S."/>
            <person name="Andreopoulos W."/>
            <person name="Barry K."/>
            <person name="Beard J."/>
            <person name="Benny G.L."/>
            <person name="Blankenship S."/>
            <person name="Bonito G."/>
            <person name="Cuomo C."/>
            <person name="Desiro A."/>
            <person name="Gervers K.A."/>
            <person name="Hundley H."/>
            <person name="Kuo A."/>
            <person name="LaButti K."/>
            <person name="Lang B.F."/>
            <person name="Lipzen A."/>
            <person name="O'Donnell K."/>
            <person name="Pangilinan J."/>
            <person name="Reynolds N."/>
            <person name="Sandor L."/>
            <person name="Smith M.W."/>
            <person name="Tsang A."/>
            <person name="Grigoriev I.V."/>
            <person name="Stajich J.E."/>
            <person name="Spatafora J.W."/>
        </authorList>
    </citation>
    <scope>NUCLEOTIDE SEQUENCE</scope>
    <source>
        <strain evidence="1">RSA 2281</strain>
    </source>
</reference>
<name>A0AAD5P875_9FUNG</name>
<sequence length="274" mass="31390">MNEMKYLKIDQKYQNQPIKHLPKKLTRRCKPLTCPELEEINVGFPSYGTFCGRRDLALLNDNGVYDAINDGQLLDRGLDDWDSLIKLTFCNLTPFSLSNGPAALYSQILPGHVEFGHGAAGAVEQENQATRLIEAIIQKTNLYQFHITTPVHRFLETILYRFVIVSEQQLYGDNSATMTSRSNIKNELRFLEFFQCNKSTSTVLQHISNIRSLEHFALDSLLPEKDLDCFPALSADEINAFTHTSFVGSNCDLPFLSSLEWETLYYRMNPFRIY</sequence>
<comment type="caution">
    <text evidence="1">The sequence shown here is derived from an EMBL/GenBank/DDBJ whole genome shotgun (WGS) entry which is preliminary data.</text>
</comment>